<dbReference type="InterPro" id="IPR002213">
    <property type="entry name" value="UDP_glucos_trans"/>
</dbReference>
<reference evidence="7" key="1">
    <citation type="submission" date="2022-11" db="UniProtKB">
        <authorList>
            <consortium name="WormBaseParasite"/>
        </authorList>
    </citation>
    <scope>IDENTIFICATION</scope>
</reference>
<comment type="catalytic activity">
    <reaction evidence="5">
        <text>glucuronate acceptor + UDP-alpha-D-glucuronate = acceptor beta-D-glucuronoside + UDP + H(+)</text>
        <dbReference type="Rhea" id="RHEA:21032"/>
        <dbReference type="ChEBI" id="CHEBI:15378"/>
        <dbReference type="ChEBI" id="CHEBI:58052"/>
        <dbReference type="ChEBI" id="CHEBI:58223"/>
        <dbReference type="ChEBI" id="CHEBI:132367"/>
        <dbReference type="ChEBI" id="CHEBI:132368"/>
        <dbReference type="EC" id="2.4.1.17"/>
    </reaction>
</comment>
<dbReference type="PANTHER" id="PTHR48043:SF145">
    <property type="entry name" value="FI06409P-RELATED"/>
    <property type="match status" value="1"/>
</dbReference>
<keyword evidence="6" id="KW-1185">Reference proteome</keyword>
<name>A0A914P3P8_9BILA</name>
<evidence type="ECO:0000256" key="5">
    <source>
        <dbReference type="ARBA" id="ARBA00047475"/>
    </source>
</evidence>
<keyword evidence="4" id="KW-0808">Transferase</keyword>
<evidence type="ECO:0000313" key="7">
    <source>
        <dbReference type="WBParaSite" id="PDA_v2.g11910.t1"/>
    </source>
</evidence>
<accession>A0A914P3P8</accession>
<dbReference type="SUPFAM" id="SSF53756">
    <property type="entry name" value="UDP-Glycosyltransferase/glycogen phosphorylase"/>
    <property type="match status" value="1"/>
</dbReference>
<dbReference type="Pfam" id="PF00201">
    <property type="entry name" value="UDPGT"/>
    <property type="match status" value="1"/>
</dbReference>
<comment type="similarity">
    <text evidence="1">Belongs to the UDP-glycosyltransferase family.</text>
</comment>
<dbReference type="WBParaSite" id="PDA_v2.g11910.t1">
    <property type="protein sequence ID" value="PDA_v2.g11910.t1"/>
    <property type="gene ID" value="PDA_v2.g11910"/>
</dbReference>
<organism evidence="6 7">
    <name type="scientific">Panagrolaimus davidi</name>
    <dbReference type="NCBI Taxonomy" id="227884"/>
    <lineage>
        <taxon>Eukaryota</taxon>
        <taxon>Metazoa</taxon>
        <taxon>Ecdysozoa</taxon>
        <taxon>Nematoda</taxon>
        <taxon>Chromadorea</taxon>
        <taxon>Rhabditida</taxon>
        <taxon>Tylenchina</taxon>
        <taxon>Panagrolaimomorpha</taxon>
        <taxon>Panagrolaimoidea</taxon>
        <taxon>Panagrolaimidae</taxon>
        <taxon>Panagrolaimus</taxon>
    </lineage>
</organism>
<proteinExistence type="inferred from homology"/>
<evidence type="ECO:0000256" key="4">
    <source>
        <dbReference type="ARBA" id="ARBA00022679"/>
    </source>
</evidence>
<evidence type="ECO:0000256" key="2">
    <source>
        <dbReference type="ARBA" id="ARBA00012544"/>
    </source>
</evidence>
<dbReference type="EC" id="2.4.1.17" evidence="2"/>
<dbReference type="AlphaFoldDB" id="A0A914P3P8"/>
<keyword evidence="3" id="KW-0328">Glycosyltransferase</keyword>
<dbReference type="PANTHER" id="PTHR48043">
    <property type="entry name" value="EG:EG0003.4 PROTEIN-RELATED"/>
    <property type="match status" value="1"/>
</dbReference>
<dbReference type="GO" id="GO:0015020">
    <property type="term" value="F:glucuronosyltransferase activity"/>
    <property type="evidence" value="ECO:0007669"/>
    <property type="project" value="UniProtKB-EC"/>
</dbReference>
<sequence length="240" mass="26974">MDYVGYYMGAPMPPSYVAPILSDAGDILTFGQRFKSIIGHSITPYVINKITLAAENKIFKKHFGADFPDLLEIAKNASLVFVNSNELYDLPRPTLHKIVNIGGLGMKAASAKPLEKEYAEKVEKAENVIVFTFGSAANSSHMPQKWKNAFMNAFSKFPKTQFFFRYEGTDLKAPKNVHLSKWLPQVDLLRKNFTYLIRNSDQCCAGHCLSVPKPKSAIISLIFEDEWLRSGNNTAFLKLK</sequence>
<evidence type="ECO:0000256" key="1">
    <source>
        <dbReference type="ARBA" id="ARBA00009995"/>
    </source>
</evidence>
<dbReference type="InterPro" id="IPR050271">
    <property type="entry name" value="UDP-glycosyltransferase"/>
</dbReference>
<dbReference type="Gene3D" id="3.40.50.2000">
    <property type="entry name" value="Glycogen Phosphorylase B"/>
    <property type="match status" value="1"/>
</dbReference>
<evidence type="ECO:0000256" key="3">
    <source>
        <dbReference type="ARBA" id="ARBA00022676"/>
    </source>
</evidence>
<dbReference type="Proteomes" id="UP000887578">
    <property type="component" value="Unplaced"/>
</dbReference>
<protein>
    <recommendedName>
        <fullName evidence="2">glucuronosyltransferase</fullName>
        <ecNumber evidence="2">2.4.1.17</ecNumber>
    </recommendedName>
</protein>
<evidence type="ECO:0000313" key="6">
    <source>
        <dbReference type="Proteomes" id="UP000887578"/>
    </source>
</evidence>